<accession>A0AAV4GT22</accession>
<protein>
    <recommendedName>
        <fullName evidence="5">Fibronectin type-III domain-containing protein</fullName>
    </recommendedName>
</protein>
<evidence type="ECO:0000256" key="1">
    <source>
        <dbReference type="SAM" id="MobiDB-lite"/>
    </source>
</evidence>
<name>A0AAV4GT22_9GAST</name>
<feature type="region of interest" description="Disordered" evidence="1">
    <location>
        <begin position="577"/>
        <end position="599"/>
    </location>
</feature>
<feature type="compositionally biased region" description="Basic residues" evidence="1">
    <location>
        <begin position="577"/>
        <end position="593"/>
    </location>
</feature>
<gene>
    <name evidence="3" type="ORF">ElyMa_000765900</name>
</gene>
<keyword evidence="2" id="KW-1133">Transmembrane helix</keyword>
<proteinExistence type="predicted"/>
<evidence type="ECO:0008006" key="5">
    <source>
        <dbReference type="Google" id="ProtNLM"/>
    </source>
</evidence>
<dbReference type="EMBL" id="BMAT01001559">
    <property type="protein sequence ID" value="GFR88246.1"/>
    <property type="molecule type" value="Genomic_DNA"/>
</dbReference>
<feature type="compositionally biased region" description="Basic and acidic residues" evidence="1">
    <location>
        <begin position="345"/>
        <end position="357"/>
    </location>
</feature>
<keyword evidence="2" id="KW-0812">Transmembrane</keyword>
<feature type="transmembrane region" description="Helical" evidence="2">
    <location>
        <begin position="109"/>
        <end position="131"/>
    </location>
</feature>
<keyword evidence="2" id="KW-0472">Membrane</keyword>
<dbReference type="AlphaFoldDB" id="A0AAV4GT22"/>
<evidence type="ECO:0000256" key="2">
    <source>
        <dbReference type="SAM" id="Phobius"/>
    </source>
</evidence>
<evidence type="ECO:0000313" key="4">
    <source>
        <dbReference type="Proteomes" id="UP000762676"/>
    </source>
</evidence>
<sequence length="704" mass="77594">MLTATPKTEACWRAARPCAEPELSADAGVSCLAWYRCENEGDYVIKWRCETTEQSGKEAENVSVFSLCVDQSELGSSFENCPPPVVCADDPKQEAQVIMPQPGYLSIDIILVIAVVSFAVIAILLTIASSYKYWSLRRRFQFPVRPGQYVLRDFPYPVRYHNLWGTRYSPSNYTMDTTKPPFSTLSGDFRMLFPEVNRSRMNRMSVNGFKSHSKQFDVVSKPFYPDVYFSKHSSETVAVSGSPGTYHTVSGYPSKQGGKQGVSGRKRCKDTGTITTATAAGSFASAWRDAWQGKDETETGGRDISEVAGSFVYHDPRGGTNPSWRVIGKSGLLAGHGKGRGNIGKTRDIGTKNRLESDDSSLETGMEKGKGKEFGTCKVRGDRVGEYWLQCMAAGQSHRTGDTQSQLSEERIQIYRGNLNTPDVHRTKPYSKAYGGAYSAVSGAAGGGAFHTDLINPSHATPPDARVSSIAIPQHDTLPRDMSAGKTGIRFSNTEMYSTKGHKEKESPLTLPPMTCVHPQSNLYTDLLDFSDRKEHSREEKIFGQSGNKEWNVYRPYSVGLNAKACDTVDIGGQHIHKRSNKYKTKGSTRKNKWGPDKDSRRYLRVRGAIYRIVPTVTGGNSSSSTSSNSLGSDVYCTESGLAQSSHRVADHDLSYDNFRDNHLRQLARRGGRVASSSTLDACAARDCAEHSSSSSSDRDYSRF</sequence>
<keyword evidence="4" id="KW-1185">Reference proteome</keyword>
<comment type="caution">
    <text evidence="3">The sequence shown here is derived from an EMBL/GenBank/DDBJ whole genome shotgun (WGS) entry which is preliminary data.</text>
</comment>
<feature type="region of interest" description="Disordered" evidence="1">
    <location>
        <begin position="337"/>
        <end position="370"/>
    </location>
</feature>
<dbReference type="Proteomes" id="UP000762676">
    <property type="component" value="Unassembled WGS sequence"/>
</dbReference>
<reference evidence="3 4" key="1">
    <citation type="journal article" date="2021" name="Elife">
        <title>Chloroplast acquisition without the gene transfer in kleptoplastic sea slugs, Plakobranchus ocellatus.</title>
        <authorList>
            <person name="Maeda T."/>
            <person name="Takahashi S."/>
            <person name="Yoshida T."/>
            <person name="Shimamura S."/>
            <person name="Takaki Y."/>
            <person name="Nagai Y."/>
            <person name="Toyoda A."/>
            <person name="Suzuki Y."/>
            <person name="Arimoto A."/>
            <person name="Ishii H."/>
            <person name="Satoh N."/>
            <person name="Nishiyama T."/>
            <person name="Hasebe M."/>
            <person name="Maruyama T."/>
            <person name="Minagawa J."/>
            <person name="Obokata J."/>
            <person name="Shigenobu S."/>
        </authorList>
    </citation>
    <scope>NUCLEOTIDE SEQUENCE [LARGE SCALE GENOMIC DNA]</scope>
</reference>
<evidence type="ECO:0000313" key="3">
    <source>
        <dbReference type="EMBL" id="GFR88246.1"/>
    </source>
</evidence>
<organism evidence="3 4">
    <name type="scientific">Elysia marginata</name>
    <dbReference type="NCBI Taxonomy" id="1093978"/>
    <lineage>
        <taxon>Eukaryota</taxon>
        <taxon>Metazoa</taxon>
        <taxon>Spiralia</taxon>
        <taxon>Lophotrochozoa</taxon>
        <taxon>Mollusca</taxon>
        <taxon>Gastropoda</taxon>
        <taxon>Heterobranchia</taxon>
        <taxon>Euthyneura</taxon>
        <taxon>Panpulmonata</taxon>
        <taxon>Sacoglossa</taxon>
        <taxon>Placobranchoidea</taxon>
        <taxon>Plakobranchidae</taxon>
        <taxon>Elysia</taxon>
    </lineage>
</organism>